<dbReference type="EMBL" id="JANKHO010001265">
    <property type="protein sequence ID" value="KAJ3502557.1"/>
    <property type="molecule type" value="Genomic_DNA"/>
</dbReference>
<dbReference type="Pfam" id="PF10503">
    <property type="entry name" value="Esterase_PHB"/>
    <property type="match status" value="1"/>
</dbReference>
<dbReference type="GO" id="GO:0005576">
    <property type="term" value="C:extracellular region"/>
    <property type="evidence" value="ECO:0007669"/>
    <property type="project" value="InterPro"/>
</dbReference>
<dbReference type="Proteomes" id="UP001148786">
    <property type="component" value="Unassembled WGS sequence"/>
</dbReference>
<dbReference type="InterPro" id="IPR050955">
    <property type="entry name" value="Plant_Biomass_Hydrol_Est"/>
</dbReference>
<keyword evidence="8" id="KW-1185">Reference proteome</keyword>
<dbReference type="InterPro" id="IPR010126">
    <property type="entry name" value="Esterase_phb"/>
</dbReference>
<evidence type="ECO:0000256" key="2">
    <source>
        <dbReference type="ARBA" id="ARBA00022729"/>
    </source>
</evidence>
<feature type="region of interest" description="Disordered" evidence="4">
    <location>
        <begin position="56"/>
        <end position="92"/>
    </location>
</feature>
<evidence type="ECO:0000313" key="8">
    <source>
        <dbReference type="Proteomes" id="UP001148786"/>
    </source>
</evidence>
<evidence type="ECO:0000259" key="6">
    <source>
        <dbReference type="PROSITE" id="PS51164"/>
    </source>
</evidence>
<dbReference type="OrthoDB" id="2425929at2759"/>
<feature type="signal peptide" evidence="5">
    <location>
        <begin position="1"/>
        <end position="20"/>
    </location>
</feature>
<name>A0A9W8JU55_9AGAR</name>
<dbReference type="PANTHER" id="PTHR43037">
    <property type="entry name" value="UNNAMED PRODUCT-RELATED"/>
    <property type="match status" value="1"/>
</dbReference>
<dbReference type="GO" id="GO:0005975">
    <property type="term" value="P:carbohydrate metabolic process"/>
    <property type="evidence" value="ECO:0007669"/>
    <property type="project" value="InterPro"/>
</dbReference>
<keyword evidence="3" id="KW-0378">Hydrolase</keyword>
<feature type="compositionally biased region" description="Low complexity" evidence="4">
    <location>
        <begin position="80"/>
        <end position="92"/>
    </location>
</feature>
<evidence type="ECO:0000256" key="1">
    <source>
        <dbReference type="ARBA" id="ARBA00022487"/>
    </source>
</evidence>
<feature type="domain" description="CBM1" evidence="6">
    <location>
        <begin position="19"/>
        <end position="55"/>
    </location>
</feature>
<dbReference type="InterPro" id="IPR000254">
    <property type="entry name" value="CBD"/>
</dbReference>
<sequence length="345" mass="35579">MTSTARLIAFLALVITSAGAVPIWGQCGGIGYAGSTQCDSGLSCVKLNDWYSQCQTAPTAAPPPPPPATTTVVPPPPPATTTGTSTATATDPAASIPAGALTRITNFGTNPTNIGMYVYKPSKVNANPGLLVALHYCGGTAQAYFTGTQFRALADERGYLILYGQAPSSGNCWDVTSTATLTHDAGGDSLGIASAVRYAIANWGVNPEKVFVVGTSSGAMMTNVLAGAYPDVFKGGAIFAGVALGCLSSGPTCTNGHGPYPKLQVWHGTADNVLLYGNFQEQLKQWTNVHGISQTPTATYANTPRQNWTKTVYGTGQVEGYSGQGAGHLLPDTGTEVVAIDFFGL</sequence>
<feature type="compositionally biased region" description="Pro residues" evidence="4">
    <location>
        <begin position="60"/>
        <end position="79"/>
    </location>
</feature>
<dbReference type="PANTHER" id="PTHR43037:SF5">
    <property type="entry name" value="FERULOYL ESTERASE"/>
    <property type="match status" value="1"/>
</dbReference>
<evidence type="ECO:0000256" key="4">
    <source>
        <dbReference type="SAM" id="MobiDB-lite"/>
    </source>
</evidence>
<dbReference type="SMART" id="SM00236">
    <property type="entry name" value="fCBD"/>
    <property type="match status" value="1"/>
</dbReference>
<dbReference type="PROSITE" id="PS51164">
    <property type="entry name" value="CBM1_2"/>
    <property type="match status" value="1"/>
</dbReference>
<keyword evidence="1" id="KW-0719">Serine esterase</keyword>
<dbReference type="SUPFAM" id="SSF53474">
    <property type="entry name" value="alpha/beta-Hydrolases"/>
    <property type="match status" value="2"/>
</dbReference>
<dbReference type="Gene3D" id="3.40.50.1820">
    <property type="entry name" value="alpha/beta hydrolase"/>
    <property type="match status" value="1"/>
</dbReference>
<comment type="caution">
    <text evidence="7">The sequence shown here is derived from an EMBL/GenBank/DDBJ whole genome shotgun (WGS) entry which is preliminary data.</text>
</comment>
<dbReference type="AlphaFoldDB" id="A0A9W8JU55"/>
<reference evidence="7" key="1">
    <citation type="submission" date="2022-07" db="EMBL/GenBank/DDBJ databases">
        <title>Genome Sequence of Agrocybe chaxingu.</title>
        <authorList>
            <person name="Buettner E."/>
        </authorList>
    </citation>
    <scope>NUCLEOTIDE SEQUENCE</scope>
    <source>
        <strain evidence="7">MP-N11</strain>
    </source>
</reference>
<accession>A0A9W8JU55</accession>
<proteinExistence type="predicted"/>
<evidence type="ECO:0000256" key="3">
    <source>
        <dbReference type="ARBA" id="ARBA00022801"/>
    </source>
</evidence>
<gene>
    <name evidence="7" type="ORF">NLJ89_g8833</name>
</gene>
<feature type="chain" id="PRO_5040863091" description="CBM1 domain-containing protein" evidence="5">
    <location>
        <begin position="21"/>
        <end position="345"/>
    </location>
</feature>
<evidence type="ECO:0000256" key="5">
    <source>
        <dbReference type="SAM" id="SignalP"/>
    </source>
</evidence>
<dbReference type="Pfam" id="PF00734">
    <property type="entry name" value="CBM_1"/>
    <property type="match status" value="1"/>
</dbReference>
<dbReference type="GO" id="GO:0052689">
    <property type="term" value="F:carboxylic ester hydrolase activity"/>
    <property type="evidence" value="ECO:0007669"/>
    <property type="project" value="UniProtKB-KW"/>
</dbReference>
<organism evidence="7 8">
    <name type="scientific">Agrocybe chaxingu</name>
    <dbReference type="NCBI Taxonomy" id="84603"/>
    <lineage>
        <taxon>Eukaryota</taxon>
        <taxon>Fungi</taxon>
        <taxon>Dikarya</taxon>
        <taxon>Basidiomycota</taxon>
        <taxon>Agaricomycotina</taxon>
        <taxon>Agaricomycetes</taxon>
        <taxon>Agaricomycetidae</taxon>
        <taxon>Agaricales</taxon>
        <taxon>Agaricineae</taxon>
        <taxon>Strophariaceae</taxon>
        <taxon>Agrocybe</taxon>
    </lineage>
</organism>
<protein>
    <recommendedName>
        <fullName evidence="6">CBM1 domain-containing protein</fullName>
    </recommendedName>
</protein>
<dbReference type="GO" id="GO:0030248">
    <property type="term" value="F:cellulose binding"/>
    <property type="evidence" value="ECO:0007669"/>
    <property type="project" value="InterPro"/>
</dbReference>
<evidence type="ECO:0000313" key="7">
    <source>
        <dbReference type="EMBL" id="KAJ3502557.1"/>
    </source>
</evidence>
<dbReference type="PROSITE" id="PS00562">
    <property type="entry name" value="CBM1_1"/>
    <property type="match status" value="1"/>
</dbReference>
<keyword evidence="2 5" id="KW-0732">Signal</keyword>
<dbReference type="InterPro" id="IPR029058">
    <property type="entry name" value="AB_hydrolase_fold"/>
</dbReference>